<dbReference type="Proteomes" id="UP000672657">
    <property type="component" value="Unassembled WGS sequence"/>
</dbReference>
<reference evidence="1 2" key="1">
    <citation type="submission" date="2021-03" db="EMBL/GenBank/DDBJ databases">
        <authorList>
            <person name="Peeters C."/>
        </authorList>
    </citation>
    <scope>NUCLEOTIDE SEQUENCE [LARGE SCALE GENOMIC DNA]</scope>
    <source>
        <strain evidence="1 2">LMG 26411</strain>
    </source>
</reference>
<keyword evidence="2" id="KW-1185">Reference proteome</keyword>
<organism evidence="1 2">
    <name type="scientific">Cupriavidus numazuensis</name>
    <dbReference type="NCBI Taxonomy" id="221992"/>
    <lineage>
        <taxon>Bacteria</taxon>
        <taxon>Pseudomonadati</taxon>
        <taxon>Pseudomonadota</taxon>
        <taxon>Betaproteobacteria</taxon>
        <taxon>Burkholderiales</taxon>
        <taxon>Burkholderiaceae</taxon>
        <taxon>Cupriavidus</taxon>
    </lineage>
</organism>
<sequence>MILHYGQNRLLCRFQLFVSVLRNYCLRKIELRVEIDKYYGAFEMEIQMAEYMRRYRRLSNPALHIEYSDYRSFFLLWRF</sequence>
<name>A0ABM8TX47_9BURK</name>
<protein>
    <submittedName>
        <fullName evidence="1">Uncharacterized protein</fullName>
    </submittedName>
</protein>
<proteinExistence type="predicted"/>
<evidence type="ECO:0000313" key="1">
    <source>
        <dbReference type="EMBL" id="CAG2161363.1"/>
    </source>
</evidence>
<dbReference type="EMBL" id="CAJPVI010000136">
    <property type="protein sequence ID" value="CAG2161363.1"/>
    <property type="molecule type" value="Genomic_DNA"/>
</dbReference>
<comment type="caution">
    <text evidence="1">The sequence shown here is derived from an EMBL/GenBank/DDBJ whole genome shotgun (WGS) entry which is preliminary data.</text>
</comment>
<accession>A0ABM8TX47</accession>
<evidence type="ECO:0000313" key="2">
    <source>
        <dbReference type="Proteomes" id="UP000672657"/>
    </source>
</evidence>
<gene>
    <name evidence="1" type="ORF">LMG26411_08188</name>
</gene>